<dbReference type="Proteomes" id="UP000586454">
    <property type="component" value="Unassembled WGS sequence"/>
</dbReference>
<sequence>MGKMDSIRMDNQQFIKGRWATRAEDLIGENHVFLNTATPGTLEINKGRATLDLNGKLRSGKDGLFNDFDKIYGYSNSGLFIVLEKCYITKGSLSAPGYVVEKYLVNRAFILNKPLEFTSSVNEKIEATGIKFSIDYFRDWFNIDLPTLEDINYPEDFSVNYSNHYFSTNEFDFLEGKYSLKIERKIDLKDSRENEFNVEFNPFITINTKGYRTETVEDLLHIANWTSKMNDFLIQTYGSYEYIEFCLEDEVNHSWKESLENDMVLFHGPLYSGRLVFSQLSERKSNLRADDLRLNNIKDIYGDLIRAWFENWDKLKYIVDLYYQNRIHSLDIETKVVNKIKILETYYDHFWSEEENTQNEVDPDLENAIQKTVQWVKEQDFKDEMKKKLTKKINAKWGNKISLAQKLKRLLENLPEDLKNMFSEEDPNWREDNKFIEDYAIKLKNTRNYHTHGSNEAEIRLKSIEKLSIASDILDAVIYYLILGTMGLEDEQILDLPFLEEKL</sequence>
<evidence type="ECO:0000259" key="1">
    <source>
        <dbReference type="Pfam" id="PF18739"/>
    </source>
</evidence>
<keyword evidence="4" id="KW-1185">Reference proteome</keyword>
<feature type="domain" description="ApeA N-terminal" evidence="2">
    <location>
        <begin position="38"/>
        <end position="223"/>
    </location>
</feature>
<organism evidence="3 4">
    <name type="scientific">Aedoeadaptatus nemausensis</name>
    <dbReference type="NCBI Taxonomy" id="2582829"/>
    <lineage>
        <taxon>Bacteria</taxon>
        <taxon>Bacillati</taxon>
        <taxon>Bacillota</taxon>
        <taxon>Tissierellia</taxon>
        <taxon>Tissierellales</taxon>
        <taxon>Peptoniphilaceae</taxon>
        <taxon>Aedoeadaptatus</taxon>
    </lineage>
</organism>
<dbReference type="AlphaFoldDB" id="A0A6V6Y771"/>
<evidence type="ECO:0000259" key="2">
    <source>
        <dbReference type="Pfam" id="PF18862"/>
    </source>
</evidence>
<proteinExistence type="predicted"/>
<evidence type="ECO:0000313" key="3">
    <source>
        <dbReference type="EMBL" id="CAC9935907.1"/>
    </source>
</evidence>
<dbReference type="Pfam" id="PF18862">
    <property type="entry name" value="ApeA_NTD1"/>
    <property type="match status" value="1"/>
</dbReference>
<feature type="domain" description="Apea-like HEPN" evidence="1">
    <location>
        <begin position="340"/>
        <end position="492"/>
    </location>
</feature>
<reference evidence="3 4" key="1">
    <citation type="submission" date="2020-06" db="EMBL/GenBank/DDBJ databases">
        <authorList>
            <person name="Criscuolo A."/>
        </authorList>
    </citation>
    <scope>NUCLEOTIDE SEQUENCE [LARGE SCALE GENOMIC DNA]</scope>
    <source>
        <strain evidence="3">1804121828</strain>
    </source>
</reference>
<accession>A0A6V6Y771</accession>
<protein>
    <submittedName>
        <fullName evidence="3">Uncharacterized protein</fullName>
    </submittedName>
</protein>
<comment type="caution">
    <text evidence="3">The sequence shown here is derived from an EMBL/GenBank/DDBJ whole genome shotgun (WGS) entry which is preliminary data.</text>
</comment>
<dbReference type="InterPro" id="IPR041229">
    <property type="entry name" value="HEPN_Apea"/>
</dbReference>
<name>A0A6V6Y771_9FIRM</name>
<dbReference type="Pfam" id="PF18739">
    <property type="entry name" value="HEPN_Apea"/>
    <property type="match status" value="1"/>
</dbReference>
<evidence type="ECO:0000313" key="4">
    <source>
        <dbReference type="Proteomes" id="UP000586454"/>
    </source>
</evidence>
<dbReference type="EMBL" id="CAIJCS010000028">
    <property type="protein sequence ID" value="CAC9935907.1"/>
    <property type="molecule type" value="Genomic_DNA"/>
</dbReference>
<gene>
    <name evidence="3" type="ORF">PEPNEM18_01620</name>
</gene>
<dbReference type="InterPro" id="IPR041223">
    <property type="entry name" value="ApeA_NTD"/>
</dbReference>